<dbReference type="InterPro" id="IPR036383">
    <property type="entry name" value="TSP1_rpt_sf"/>
</dbReference>
<proteinExistence type="predicted"/>
<dbReference type="PANTHER" id="PTHR22906:SF21">
    <property type="entry name" value="SEMA DOMAIN-CONTAINING PROTEIN"/>
    <property type="match status" value="1"/>
</dbReference>
<dbReference type="InterPro" id="IPR000884">
    <property type="entry name" value="TSP1_rpt"/>
</dbReference>
<dbReference type="SUPFAM" id="SSF82895">
    <property type="entry name" value="TSP-1 type 1 repeat"/>
    <property type="match status" value="3"/>
</dbReference>
<evidence type="ECO:0000256" key="2">
    <source>
        <dbReference type="ARBA" id="ARBA00023157"/>
    </source>
</evidence>
<dbReference type="PANTHER" id="PTHR22906">
    <property type="entry name" value="PROPERDIN"/>
    <property type="match status" value="1"/>
</dbReference>
<evidence type="ECO:0000256" key="3">
    <source>
        <dbReference type="SAM" id="MobiDB-lite"/>
    </source>
</evidence>
<keyword evidence="1" id="KW-0677">Repeat</keyword>
<feature type="non-terminal residue" evidence="4">
    <location>
        <position position="204"/>
    </location>
</feature>
<dbReference type="Gene3D" id="2.20.100.10">
    <property type="entry name" value="Thrombospondin type-1 (TSP1) repeat"/>
    <property type="match status" value="4"/>
</dbReference>
<dbReference type="Proteomes" id="UP000747542">
    <property type="component" value="Unassembled WGS sequence"/>
</dbReference>
<evidence type="ECO:0000313" key="5">
    <source>
        <dbReference type="Proteomes" id="UP000747542"/>
    </source>
</evidence>
<dbReference type="InterPro" id="IPR052065">
    <property type="entry name" value="Compl_asym_regulator"/>
</dbReference>
<keyword evidence="5" id="KW-1185">Reference proteome</keyword>
<gene>
    <name evidence="4" type="primary">Hmcn1-L5</name>
    <name evidence="4" type="ORF">Hamer_G014491</name>
</gene>
<feature type="region of interest" description="Disordered" evidence="3">
    <location>
        <begin position="1"/>
        <end position="27"/>
    </location>
</feature>
<organism evidence="4 5">
    <name type="scientific">Homarus americanus</name>
    <name type="common">American lobster</name>
    <dbReference type="NCBI Taxonomy" id="6706"/>
    <lineage>
        <taxon>Eukaryota</taxon>
        <taxon>Metazoa</taxon>
        <taxon>Ecdysozoa</taxon>
        <taxon>Arthropoda</taxon>
        <taxon>Crustacea</taxon>
        <taxon>Multicrustacea</taxon>
        <taxon>Malacostraca</taxon>
        <taxon>Eumalacostraca</taxon>
        <taxon>Eucarida</taxon>
        <taxon>Decapoda</taxon>
        <taxon>Pleocyemata</taxon>
        <taxon>Astacidea</taxon>
        <taxon>Nephropoidea</taxon>
        <taxon>Nephropidae</taxon>
        <taxon>Homarus</taxon>
    </lineage>
</organism>
<dbReference type="PROSITE" id="PS50092">
    <property type="entry name" value="TSP1"/>
    <property type="match status" value="4"/>
</dbReference>
<dbReference type="SMART" id="SM00209">
    <property type="entry name" value="TSP1"/>
    <property type="match status" value="3"/>
</dbReference>
<dbReference type="EMBL" id="JAHLQT010026055">
    <property type="protein sequence ID" value="KAG7164020.1"/>
    <property type="molecule type" value="Genomic_DNA"/>
</dbReference>
<evidence type="ECO:0000256" key="1">
    <source>
        <dbReference type="ARBA" id="ARBA00022737"/>
    </source>
</evidence>
<sequence length="204" mass="22753">QQGRRRCNSPAPQHGGSPCQGDETHTRPCRPQPCPVDGNWSPWDPWSECSTTCDSGVRLRSRYCMAPAPLYGGRPCPGVAVKEEDCRLRDCPVSGEWSLWTSWSDCSITCGQGLHQRTRLCDSLQLGEQSVRVMTWKSCLVQTHRLDDNWGSWEPWSVCSVSCGGGVQRRQRECNDPPPSNGGWFCPGSDTLEDYCNLDMCPVN</sequence>
<reference evidence="4" key="1">
    <citation type="journal article" date="2021" name="Sci. Adv.">
        <title>The American lobster genome reveals insights on longevity, neural, and immune adaptations.</title>
        <authorList>
            <person name="Polinski J.M."/>
            <person name="Zimin A.V."/>
            <person name="Clark K.F."/>
            <person name="Kohn A.B."/>
            <person name="Sadowski N."/>
            <person name="Timp W."/>
            <person name="Ptitsyn A."/>
            <person name="Khanna P."/>
            <person name="Romanova D.Y."/>
            <person name="Williams P."/>
            <person name="Greenwood S.J."/>
            <person name="Moroz L.L."/>
            <person name="Walt D.R."/>
            <person name="Bodnar A.G."/>
        </authorList>
    </citation>
    <scope>NUCLEOTIDE SEQUENCE</scope>
    <source>
        <strain evidence="4">GMGI-L3</strain>
    </source>
</reference>
<feature type="non-terminal residue" evidence="4">
    <location>
        <position position="1"/>
    </location>
</feature>
<comment type="caution">
    <text evidence="4">The sequence shown here is derived from an EMBL/GenBank/DDBJ whole genome shotgun (WGS) entry which is preliminary data.</text>
</comment>
<dbReference type="AlphaFoldDB" id="A0A8J5JZ16"/>
<name>A0A8J5JZ16_HOMAM</name>
<protein>
    <submittedName>
        <fullName evidence="4">Hemicentin-1-like 5</fullName>
    </submittedName>
</protein>
<evidence type="ECO:0000313" key="4">
    <source>
        <dbReference type="EMBL" id="KAG7164020.1"/>
    </source>
</evidence>
<dbReference type="Pfam" id="PF00090">
    <property type="entry name" value="TSP_1"/>
    <property type="match status" value="4"/>
</dbReference>
<accession>A0A8J5JZ16</accession>
<dbReference type="PRINTS" id="PR01705">
    <property type="entry name" value="TSP1REPEAT"/>
</dbReference>
<dbReference type="FunFam" id="2.20.100.10:FF:000007">
    <property type="entry name" value="Thrombospondin 1"/>
    <property type="match status" value="2"/>
</dbReference>
<keyword evidence="2" id="KW-1015">Disulfide bond</keyword>